<accession>A0A478FQT8</accession>
<dbReference type="Proteomes" id="UP000324831">
    <property type="component" value="Unassembled WGS sequence"/>
</dbReference>
<gene>
    <name evidence="1" type="ORF">MHSWG343_07420</name>
</gene>
<dbReference type="AlphaFoldDB" id="A0A478FQT8"/>
<sequence>MTTQAIGAAAVGAAVIGGGGTLAAYAAGAFSEVKYLDFNDYFVKVFGKEYQLISLDNHSAIEGKIKNATSGNLYKKLLGNHWDNMQEGGFTVTGLSTKPTKGDLEGTDKETEVAKWTKEWCKARKGKKSTAEDKKWTKSIIDADKEWQAFFAVCLEKKSS</sequence>
<protein>
    <submittedName>
        <fullName evidence="1">Uncharacterized protein</fullName>
    </submittedName>
</protein>
<name>A0A478FQT8_9MOLU</name>
<proteinExistence type="predicted"/>
<reference evidence="1 2" key="1">
    <citation type="submission" date="2019-01" db="EMBL/GenBank/DDBJ databases">
        <title>Draft genome sequences of Candidatus Mycoplasma haemohominis SWG34-3 identified from a patient with pyrexia, anemia and liver dysfunction.</title>
        <authorList>
            <person name="Sekizuka T."/>
            <person name="Hattori N."/>
            <person name="Katano H."/>
            <person name="Takuma T."/>
            <person name="Ito T."/>
            <person name="Arai N."/>
            <person name="Yanai R."/>
            <person name="Ishii S."/>
            <person name="Miura Y."/>
            <person name="Tokunaga T."/>
            <person name="Watanabe H."/>
            <person name="Nomura N."/>
            <person name="Eguchi J."/>
            <person name="Arai T."/>
            <person name="Hasegawa H."/>
            <person name="Nakamaki T."/>
            <person name="Wakita T."/>
            <person name="Niki Y."/>
            <person name="Kuroda M."/>
        </authorList>
    </citation>
    <scope>NUCLEOTIDE SEQUENCE [LARGE SCALE GENOMIC DNA]</scope>
    <source>
        <strain evidence="1">SWG34-3</strain>
    </source>
</reference>
<organism evidence="1 2">
    <name type="scientific">Candidatus Mycoplasma haematohominis</name>
    <dbReference type="NCBI Taxonomy" id="1494318"/>
    <lineage>
        <taxon>Bacteria</taxon>
        <taxon>Bacillati</taxon>
        <taxon>Mycoplasmatota</taxon>
        <taxon>Mollicutes</taxon>
        <taxon>Mycoplasmataceae</taxon>
        <taxon>Mycoplasma</taxon>
    </lineage>
</organism>
<evidence type="ECO:0000313" key="1">
    <source>
        <dbReference type="EMBL" id="GCE63742.1"/>
    </source>
</evidence>
<dbReference type="EMBL" id="BIMN01000003">
    <property type="protein sequence ID" value="GCE63742.1"/>
    <property type="molecule type" value="Genomic_DNA"/>
</dbReference>
<comment type="caution">
    <text evidence="1">The sequence shown here is derived from an EMBL/GenBank/DDBJ whole genome shotgun (WGS) entry which is preliminary data.</text>
</comment>
<evidence type="ECO:0000313" key="2">
    <source>
        <dbReference type="Proteomes" id="UP000324831"/>
    </source>
</evidence>